<dbReference type="RefSeq" id="WP_272102110.1">
    <property type="nucleotide sequence ID" value="NZ_JAQNDK010000005.1"/>
</dbReference>
<keyword evidence="2" id="KW-0732">Signal</keyword>
<keyword evidence="4" id="KW-1185">Reference proteome</keyword>
<feature type="compositionally biased region" description="Polar residues" evidence="1">
    <location>
        <begin position="143"/>
        <end position="154"/>
    </location>
</feature>
<protein>
    <recommendedName>
        <fullName evidence="5">Secreted protein</fullName>
    </recommendedName>
</protein>
<dbReference type="Proteomes" id="UP001217485">
    <property type="component" value="Unassembled WGS sequence"/>
</dbReference>
<reference evidence="3 4" key="1">
    <citation type="submission" date="2023-01" db="EMBL/GenBank/DDBJ databases">
        <title>Minimal conservation of predation-associated metabolite biosynthetic gene clusters underscores biosynthetic potential of Myxococcota including descriptions for ten novel species: Archangium lansinium sp. nov., Myxococcus landrumus sp. nov., Nannocystis bai.</title>
        <authorList>
            <person name="Ahearne A."/>
            <person name="Stevens C."/>
            <person name="Dowd S."/>
        </authorList>
    </citation>
    <scope>NUCLEOTIDE SEQUENCE [LARGE SCALE GENOMIC DNA]</scope>
    <source>
        <strain evidence="3 4">WIWO2</strain>
    </source>
</reference>
<evidence type="ECO:0008006" key="5">
    <source>
        <dbReference type="Google" id="ProtNLM"/>
    </source>
</evidence>
<evidence type="ECO:0000313" key="3">
    <source>
        <dbReference type="EMBL" id="MDC0683963.1"/>
    </source>
</evidence>
<evidence type="ECO:0000256" key="1">
    <source>
        <dbReference type="SAM" id="MobiDB-lite"/>
    </source>
</evidence>
<evidence type="ECO:0000313" key="4">
    <source>
        <dbReference type="Proteomes" id="UP001217485"/>
    </source>
</evidence>
<name>A0ABT5CEE2_9BACT</name>
<sequence length="173" mass="19373">MRCVLLALSLLPLASCGIAPSNSQRLTEAALEMNTAARFGRMDVALERVGSNARQDFMNRHAGWGTRLRVVDVEFGGFEMTQRDEAEVYLDVLWLRDDEATVRSTRVAQRWRDERGHWELIGEERREGDTGLLGEPPPDAPRPTQNGAGDSASATDMVRQPGRSLHTRVIRDE</sequence>
<evidence type="ECO:0000256" key="2">
    <source>
        <dbReference type="SAM" id="SignalP"/>
    </source>
</evidence>
<accession>A0ABT5CEE2</accession>
<comment type="caution">
    <text evidence="3">The sequence shown here is derived from an EMBL/GenBank/DDBJ whole genome shotgun (WGS) entry which is preliminary data.</text>
</comment>
<proteinExistence type="predicted"/>
<feature type="region of interest" description="Disordered" evidence="1">
    <location>
        <begin position="122"/>
        <end position="173"/>
    </location>
</feature>
<organism evidence="3 4">
    <name type="scientific">Sorangium atrum</name>
    <dbReference type="NCBI Taxonomy" id="2995308"/>
    <lineage>
        <taxon>Bacteria</taxon>
        <taxon>Pseudomonadati</taxon>
        <taxon>Myxococcota</taxon>
        <taxon>Polyangia</taxon>
        <taxon>Polyangiales</taxon>
        <taxon>Polyangiaceae</taxon>
        <taxon>Sorangium</taxon>
    </lineage>
</organism>
<dbReference type="EMBL" id="JAQNDK010000005">
    <property type="protein sequence ID" value="MDC0683963.1"/>
    <property type="molecule type" value="Genomic_DNA"/>
</dbReference>
<gene>
    <name evidence="3" type="ORF">POL72_39930</name>
</gene>
<feature type="signal peptide" evidence="2">
    <location>
        <begin position="1"/>
        <end position="19"/>
    </location>
</feature>
<feature type="chain" id="PRO_5046468818" description="Secreted protein" evidence="2">
    <location>
        <begin position="20"/>
        <end position="173"/>
    </location>
</feature>